<organism evidence="2 3">
    <name type="scientific">Nitratireductor indicus C115</name>
    <dbReference type="NCBI Taxonomy" id="1231190"/>
    <lineage>
        <taxon>Bacteria</taxon>
        <taxon>Pseudomonadati</taxon>
        <taxon>Pseudomonadota</taxon>
        <taxon>Alphaproteobacteria</taxon>
        <taxon>Hyphomicrobiales</taxon>
        <taxon>Phyllobacteriaceae</taxon>
        <taxon>Nitratireductor</taxon>
    </lineage>
</organism>
<comment type="caution">
    <text evidence="2">The sequence shown here is derived from an EMBL/GenBank/DDBJ whole genome shotgun (WGS) entry which is preliminary data.</text>
</comment>
<dbReference type="InterPro" id="IPR004045">
    <property type="entry name" value="Glutathione_S-Trfase_N"/>
</dbReference>
<proteinExistence type="predicted"/>
<dbReference type="InterPro" id="IPR036282">
    <property type="entry name" value="Glutathione-S-Trfase_C_sf"/>
</dbReference>
<protein>
    <submittedName>
        <fullName evidence="2">Glutathione S-transferase domain-containing protein</fullName>
    </submittedName>
</protein>
<reference evidence="2 3" key="1">
    <citation type="journal article" date="2012" name="J. Bacteriol.">
        <title>Genome Sequence of Nitratireductor indicus Type Strain C115.</title>
        <authorList>
            <person name="Lai Q."/>
            <person name="Li G."/>
            <person name="Yu Z."/>
            <person name="Shao Z."/>
        </authorList>
    </citation>
    <scope>NUCLEOTIDE SEQUENCE [LARGE SCALE GENOMIC DNA]</scope>
    <source>
        <strain evidence="2 3">C115</strain>
    </source>
</reference>
<evidence type="ECO:0000259" key="1">
    <source>
        <dbReference type="PROSITE" id="PS50404"/>
    </source>
</evidence>
<dbReference type="SUPFAM" id="SSF47616">
    <property type="entry name" value="GST C-terminal domain-like"/>
    <property type="match status" value="1"/>
</dbReference>
<dbReference type="Proteomes" id="UP000007374">
    <property type="component" value="Unassembled WGS sequence"/>
</dbReference>
<dbReference type="eggNOG" id="COG0625">
    <property type="taxonomic scope" value="Bacteria"/>
</dbReference>
<dbReference type="STRING" id="721133.SAMN05216176_110191"/>
<dbReference type="RefSeq" id="WP_009451311.1">
    <property type="nucleotide sequence ID" value="NZ_AMSI01000010.1"/>
</dbReference>
<dbReference type="InterPro" id="IPR036249">
    <property type="entry name" value="Thioredoxin-like_sf"/>
</dbReference>
<dbReference type="Pfam" id="PF13410">
    <property type="entry name" value="GST_C_2"/>
    <property type="match status" value="1"/>
</dbReference>
<accession>K2P2T3</accession>
<dbReference type="PROSITE" id="PS50404">
    <property type="entry name" value="GST_NTER"/>
    <property type="match status" value="1"/>
</dbReference>
<evidence type="ECO:0000313" key="3">
    <source>
        <dbReference type="Proteomes" id="UP000007374"/>
    </source>
</evidence>
<feature type="domain" description="GST N-terminal" evidence="1">
    <location>
        <begin position="1"/>
        <end position="80"/>
    </location>
</feature>
<dbReference type="PATRIC" id="fig|1231190.3.peg.3240"/>
<sequence>MLRLLYTEASPFARKVRMAALERGVELRLERTTVHPVDRNRALGEVNPLAKIPVLISPEGTLFDSRVICRYIDRRGHGPSLYASEVADPWDILTMEALADGIMDAAVNTRYELVARPEPLRWPEWTAAQFDRIHAGLDRIEDMVDRLRSPHLGALALGAALEYLDFRHPDRPWRGRRPRLAGWLEEFGQSAPMRATPYPVEAMA</sequence>
<keyword evidence="2" id="KW-0808">Transferase</keyword>
<dbReference type="Gene3D" id="1.20.1050.10">
    <property type="match status" value="1"/>
</dbReference>
<dbReference type="EMBL" id="AMSI01000010">
    <property type="protein sequence ID" value="EKF41656.1"/>
    <property type="molecule type" value="Genomic_DNA"/>
</dbReference>
<dbReference type="GO" id="GO:0016740">
    <property type="term" value="F:transferase activity"/>
    <property type="evidence" value="ECO:0007669"/>
    <property type="project" value="UniProtKB-KW"/>
</dbReference>
<dbReference type="SUPFAM" id="SSF52833">
    <property type="entry name" value="Thioredoxin-like"/>
    <property type="match status" value="1"/>
</dbReference>
<dbReference type="OrthoDB" id="9795329at2"/>
<dbReference type="CDD" id="cd03205">
    <property type="entry name" value="GST_C_6"/>
    <property type="match status" value="1"/>
</dbReference>
<name>K2P2T3_9HYPH</name>
<dbReference type="AlphaFoldDB" id="K2P2T3"/>
<gene>
    <name evidence="2" type="ORF">NA8A_15646</name>
</gene>
<keyword evidence="3" id="KW-1185">Reference proteome</keyword>
<evidence type="ECO:0000313" key="2">
    <source>
        <dbReference type="EMBL" id="EKF41656.1"/>
    </source>
</evidence>
<dbReference type="Pfam" id="PF13417">
    <property type="entry name" value="GST_N_3"/>
    <property type="match status" value="1"/>
</dbReference>
<dbReference type="Gene3D" id="3.40.30.10">
    <property type="entry name" value="Glutaredoxin"/>
    <property type="match status" value="1"/>
</dbReference>